<dbReference type="EMBL" id="JACHVQ010000005">
    <property type="protein sequence ID" value="MBB2894313.1"/>
    <property type="molecule type" value="Genomic_DNA"/>
</dbReference>
<keyword evidence="3 6" id="KW-0645">Protease</keyword>
<sequence length="281" mass="29567">MIFGREKLPAKTPEQILLMRRAGLVVGECLQLLAGSVRGGTTTGRLDALAEEFIRERGGTPSFLGYYGFPGTLCVSVNDEVVHGIPGDRELHDGDLVSIDCGAIVEGWHGDAAITVVVGGDDAARPEDLQLSAATRRALWAGIAALRPGIGIYELGGVIEDSARASGRADGRDYGILDGYTGHGIGTEMHMEPTVYNERVRPKGPLVHVGATVAIEPMLTLGTHESHELDDEWTVVTEDGSRAAHWEHTVAVTDGGLWVLTAVDGGAAELSALGAPYAPIG</sequence>
<dbReference type="EC" id="3.4.11.18" evidence="6 7"/>
<evidence type="ECO:0000256" key="1">
    <source>
        <dbReference type="ARBA" id="ARBA00002521"/>
    </source>
</evidence>
<protein>
    <recommendedName>
        <fullName evidence="6 7">Methionine aminopeptidase</fullName>
        <shortName evidence="6">MAP</shortName>
        <shortName evidence="6">MetAP</shortName>
        <ecNumber evidence="6 7">3.4.11.18</ecNumber>
    </recommendedName>
    <alternativeName>
        <fullName evidence="6">Peptidase M</fullName>
    </alternativeName>
</protein>
<feature type="binding site" evidence="6">
    <location>
        <position position="83"/>
    </location>
    <ligand>
        <name>substrate</name>
    </ligand>
</feature>
<comment type="cofactor">
    <cofactor evidence="6">
        <name>Co(2+)</name>
        <dbReference type="ChEBI" id="CHEBI:48828"/>
    </cofactor>
    <cofactor evidence="6">
        <name>Zn(2+)</name>
        <dbReference type="ChEBI" id="CHEBI:29105"/>
    </cofactor>
    <cofactor evidence="6">
        <name>Mn(2+)</name>
        <dbReference type="ChEBI" id="CHEBI:29035"/>
    </cofactor>
    <cofactor evidence="6">
        <name>Fe(2+)</name>
        <dbReference type="ChEBI" id="CHEBI:29033"/>
    </cofactor>
    <text evidence="6">Binds 2 divalent metal cations per subunit. Has a high-affinity and a low affinity metal-binding site. The true nature of the physiological cofactor is under debate. The enzyme is active with cobalt, zinc, manganese or divalent iron ions. Most likely, methionine aminopeptidases function as mononuclear Fe(2+)-metalloproteases under physiological conditions, and the catalytically relevant metal-binding site has been assigned to the histidine-containing high-affinity site.</text>
</comment>
<dbReference type="PANTHER" id="PTHR43330:SF27">
    <property type="entry name" value="METHIONINE AMINOPEPTIDASE"/>
    <property type="match status" value="1"/>
</dbReference>
<gene>
    <name evidence="6" type="primary">map</name>
    <name evidence="9" type="ORF">FHU39_004355</name>
</gene>
<evidence type="ECO:0000256" key="3">
    <source>
        <dbReference type="ARBA" id="ARBA00022670"/>
    </source>
</evidence>
<dbReference type="AlphaFoldDB" id="A0A839NDA7"/>
<evidence type="ECO:0000313" key="9">
    <source>
        <dbReference type="EMBL" id="MBB2894313.1"/>
    </source>
</evidence>
<comment type="catalytic activity">
    <reaction evidence="6 7">
        <text>Release of N-terminal amino acids, preferentially methionine, from peptides and arylamides.</text>
        <dbReference type="EC" id="3.4.11.18"/>
    </reaction>
</comment>
<dbReference type="PRINTS" id="PR00599">
    <property type="entry name" value="MAPEPTIDASE"/>
</dbReference>
<dbReference type="InterPro" id="IPR000994">
    <property type="entry name" value="Pept_M24"/>
</dbReference>
<comment type="subunit">
    <text evidence="6">Monomer.</text>
</comment>
<feature type="binding site" evidence="6">
    <location>
        <position position="247"/>
    </location>
    <ligand>
        <name>a divalent metal cation</name>
        <dbReference type="ChEBI" id="CHEBI:60240"/>
        <label>2</label>
        <note>catalytic</note>
    </ligand>
</feature>
<dbReference type="GO" id="GO:0046872">
    <property type="term" value="F:metal ion binding"/>
    <property type="evidence" value="ECO:0007669"/>
    <property type="project" value="UniProtKB-UniRule"/>
</dbReference>
<dbReference type="InterPro" id="IPR001714">
    <property type="entry name" value="Pept_M24_MAP"/>
</dbReference>
<evidence type="ECO:0000256" key="4">
    <source>
        <dbReference type="ARBA" id="ARBA00022723"/>
    </source>
</evidence>
<keyword evidence="2 6" id="KW-0031">Aminopeptidase</keyword>
<dbReference type="Gene3D" id="3.90.230.10">
    <property type="entry name" value="Creatinase/methionine aminopeptidase superfamily"/>
    <property type="match status" value="1"/>
</dbReference>
<dbReference type="InterPro" id="IPR002467">
    <property type="entry name" value="Pept_M24A_MAP1"/>
</dbReference>
<dbReference type="GO" id="GO:0006508">
    <property type="term" value="P:proteolysis"/>
    <property type="evidence" value="ECO:0007669"/>
    <property type="project" value="UniProtKB-KW"/>
</dbReference>
<organism evidence="9 10">
    <name type="scientific">Flexivirga oryzae</name>
    <dbReference type="NCBI Taxonomy" id="1794944"/>
    <lineage>
        <taxon>Bacteria</taxon>
        <taxon>Bacillati</taxon>
        <taxon>Actinomycetota</taxon>
        <taxon>Actinomycetes</taxon>
        <taxon>Micrococcales</taxon>
        <taxon>Dermacoccaceae</taxon>
        <taxon>Flexivirga</taxon>
    </lineage>
</organism>
<dbReference type="InterPro" id="IPR036005">
    <property type="entry name" value="Creatinase/aminopeptidase-like"/>
</dbReference>
<feature type="binding site" evidence="6">
    <location>
        <position position="216"/>
    </location>
    <ligand>
        <name>a divalent metal cation</name>
        <dbReference type="ChEBI" id="CHEBI:60240"/>
        <label>2</label>
        <note>catalytic</note>
    </ligand>
</feature>
<evidence type="ECO:0000259" key="8">
    <source>
        <dbReference type="Pfam" id="PF00557"/>
    </source>
</evidence>
<comment type="function">
    <text evidence="1 6">Removes the N-terminal methionine from nascent proteins. The N-terminal methionine is often cleaved when the second residue in the primary sequence is small and uncharged (Met-Ala-, Cys, Gly, Pro, Ser, Thr, or Val). Requires deformylation of the N(alpha)-formylated initiator methionine before it can be hydrolyzed.</text>
</comment>
<dbReference type="HAMAP" id="MF_01974">
    <property type="entry name" value="MetAP_1"/>
    <property type="match status" value="1"/>
</dbReference>
<dbReference type="CDD" id="cd01086">
    <property type="entry name" value="MetAP1"/>
    <property type="match status" value="1"/>
</dbReference>
<dbReference type="SUPFAM" id="SSF55920">
    <property type="entry name" value="Creatinase/aminopeptidase"/>
    <property type="match status" value="1"/>
</dbReference>
<reference evidence="9 10" key="1">
    <citation type="submission" date="2020-08" db="EMBL/GenBank/DDBJ databases">
        <title>Sequencing the genomes of 1000 actinobacteria strains.</title>
        <authorList>
            <person name="Klenk H.-P."/>
        </authorList>
    </citation>
    <scope>NUCLEOTIDE SEQUENCE [LARGE SCALE GENOMIC DNA]</scope>
    <source>
        <strain evidence="9 10">DSM 105369</strain>
    </source>
</reference>
<dbReference type="NCBIfam" id="TIGR00500">
    <property type="entry name" value="met_pdase_I"/>
    <property type="match status" value="1"/>
</dbReference>
<keyword evidence="10" id="KW-1185">Reference proteome</keyword>
<dbReference type="GO" id="GO:0070006">
    <property type="term" value="F:metalloaminopeptidase activity"/>
    <property type="evidence" value="ECO:0007669"/>
    <property type="project" value="UniProtKB-UniRule"/>
</dbReference>
<feature type="binding site" evidence="6">
    <location>
        <position position="100"/>
    </location>
    <ligand>
        <name>a divalent metal cation</name>
        <dbReference type="ChEBI" id="CHEBI:60240"/>
        <label>1</label>
    </ligand>
</feature>
<feature type="binding site" evidence="6">
    <location>
        <position position="111"/>
    </location>
    <ligand>
        <name>a divalent metal cation</name>
        <dbReference type="ChEBI" id="CHEBI:60240"/>
        <label>2</label>
        <note>catalytic</note>
    </ligand>
</feature>
<evidence type="ECO:0000256" key="2">
    <source>
        <dbReference type="ARBA" id="ARBA00022438"/>
    </source>
</evidence>
<feature type="domain" description="Peptidase M24" evidence="8">
    <location>
        <begin position="18"/>
        <end position="254"/>
    </location>
</feature>
<feature type="binding site" evidence="6">
    <location>
        <position position="190"/>
    </location>
    <ligand>
        <name>substrate</name>
    </ligand>
</feature>
<proteinExistence type="inferred from homology"/>
<feature type="binding site" evidence="6">
    <location>
        <position position="183"/>
    </location>
    <ligand>
        <name>a divalent metal cation</name>
        <dbReference type="ChEBI" id="CHEBI:60240"/>
        <label>2</label>
        <note>catalytic</note>
    </ligand>
</feature>
<keyword evidence="5 6" id="KW-0378">Hydrolase</keyword>
<dbReference type="PANTHER" id="PTHR43330">
    <property type="entry name" value="METHIONINE AMINOPEPTIDASE"/>
    <property type="match status" value="1"/>
</dbReference>
<name>A0A839NDA7_9MICO</name>
<dbReference type="Proteomes" id="UP000559182">
    <property type="component" value="Unassembled WGS sequence"/>
</dbReference>
<feature type="binding site" evidence="6">
    <location>
        <position position="247"/>
    </location>
    <ligand>
        <name>a divalent metal cation</name>
        <dbReference type="ChEBI" id="CHEBI:60240"/>
        <label>1</label>
    </ligand>
</feature>
<keyword evidence="4 6" id="KW-0479">Metal-binding</keyword>
<evidence type="ECO:0000256" key="7">
    <source>
        <dbReference type="RuleBase" id="RU003653"/>
    </source>
</evidence>
<evidence type="ECO:0000256" key="5">
    <source>
        <dbReference type="ARBA" id="ARBA00022801"/>
    </source>
</evidence>
<evidence type="ECO:0000313" key="10">
    <source>
        <dbReference type="Proteomes" id="UP000559182"/>
    </source>
</evidence>
<evidence type="ECO:0000256" key="6">
    <source>
        <dbReference type="HAMAP-Rule" id="MF_01974"/>
    </source>
</evidence>
<dbReference type="Pfam" id="PF00557">
    <property type="entry name" value="Peptidase_M24"/>
    <property type="match status" value="1"/>
</dbReference>
<accession>A0A839NDA7</accession>
<comment type="similarity">
    <text evidence="6">Belongs to the peptidase M24A family. Methionine aminopeptidase type 1 subfamily.</text>
</comment>
<comment type="caution">
    <text evidence="9">The sequence shown here is derived from an EMBL/GenBank/DDBJ whole genome shotgun (WGS) entry which is preliminary data.</text>
</comment>
<feature type="binding site" evidence="6">
    <location>
        <position position="111"/>
    </location>
    <ligand>
        <name>a divalent metal cation</name>
        <dbReference type="ChEBI" id="CHEBI:60240"/>
        <label>1</label>
    </ligand>
</feature>
<dbReference type="GO" id="GO:0005829">
    <property type="term" value="C:cytosol"/>
    <property type="evidence" value="ECO:0007669"/>
    <property type="project" value="TreeGrafter"/>
</dbReference>
<dbReference type="GO" id="GO:0004239">
    <property type="term" value="F:initiator methionyl aminopeptidase activity"/>
    <property type="evidence" value="ECO:0007669"/>
    <property type="project" value="UniProtKB-UniRule"/>
</dbReference>